<reference evidence="2 3" key="1">
    <citation type="journal article" date="2019" name="Int. J. Syst. Evol. Microbiol.">
        <title>The Global Catalogue of Microorganisms (GCM) 10K type strain sequencing project: providing services to taxonomists for standard genome sequencing and annotation.</title>
        <authorList>
            <consortium name="The Broad Institute Genomics Platform"/>
            <consortium name="The Broad Institute Genome Sequencing Center for Infectious Disease"/>
            <person name="Wu L."/>
            <person name="Ma J."/>
        </authorList>
    </citation>
    <scope>NUCLEOTIDE SEQUENCE [LARGE SCALE GENOMIC DNA]</scope>
    <source>
        <strain evidence="2 3">JCM 15313</strain>
    </source>
</reference>
<comment type="caution">
    <text evidence="2">The sequence shown here is derived from an EMBL/GenBank/DDBJ whole genome shotgun (WGS) entry which is preliminary data.</text>
</comment>
<gene>
    <name evidence="2" type="ORF">GCM10009799_14540</name>
</gene>
<protein>
    <recommendedName>
        <fullName evidence="4">Secreted protein</fullName>
    </recommendedName>
</protein>
<evidence type="ECO:0000313" key="2">
    <source>
        <dbReference type="EMBL" id="GAA1989840.1"/>
    </source>
</evidence>
<dbReference type="Proteomes" id="UP001501585">
    <property type="component" value="Unassembled WGS sequence"/>
</dbReference>
<name>A0ABN2SNY8_9ACTN</name>
<sequence length="100" mass="11053">MQLRKIGTAGLATAALSGLLVVGLPTAAHAAPPVGNRTQCTHSKASESPNWYTEREYRFVSEGKWHLRNNTYVRTHTVKVDVFKFGGHVGTHTEKYDCLI</sequence>
<dbReference type="EMBL" id="BAAAPC010000005">
    <property type="protein sequence ID" value="GAA1989840.1"/>
    <property type="molecule type" value="Genomic_DNA"/>
</dbReference>
<evidence type="ECO:0000313" key="3">
    <source>
        <dbReference type="Proteomes" id="UP001501585"/>
    </source>
</evidence>
<keyword evidence="1" id="KW-0732">Signal</keyword>
<dbReference type="RefSeq" id="WP_344161022.1">
    <property type="nucleotide sequence ID" value="NZ_BAAAPC010000005.1"/>
</dbReference>
<organism evidence="2 3">
    <name type="scientific">Nocardiopsis rhodophaea</name>
    <dbReference type="NCBI Taxonomy" id="280238"/>
    <lineage>
        <taxon>Bacteria</taxon>
        <taxon>Bacillati</taxon>
        <taxon>Actinomycetota</taxon>
        <taxon>Actinomycetes</taxon>
        <taxon>Streptosporangiales</taxon>
        <taxon>Nocardiopsidaceae</taxon>
        <taxon>Nocardiopsis</taxon>
    </lineage>
</organism>
<feature type="chain" id="PRO_5047436426" description="Secreted protein" evidence="1">
    <location>
        <begin position="31"/>
        <end position="100"/>
    </location>
</feature>
<accession>A0ABN2SNY8</accession>
<keyword evidence="3" id="KW-1185">Reference proteome</keyword>
<evidence type="ECO:0008006" key="4">
    <source>
        <dbReference type="Google" id="ProtNLM"/>
    </source>
</evidence>
<evidence type="ECO:0000256" key="1">
    <source>
        <dbReference type="SAM" id="SignalP"/>
    </source>
</evidence>
<proteinExistence type="predicted"/>
<feature type="signal peptide" evidence="1">
    <location>
        <begin position="1"/>
        <end position="30"/>
    </location>
</feature>